<protein>
    <submittedName>
        <fullName evidence="1">Uncharacterized protein</fullName>
    </submittedName>
</protein>
<proteinExistence type="predicted"/>
<dbReference type="Proteomes" id="UP000020077">
    <property type="component" value="Unassembled WGS sequence"/>
</dbReference>
<gene>
    <name evidence="1" type="ORF">AW09_000669</name>
</gene>
<accession>A0A080LYU8</accession>
<evidence type="ECO:0000313" key="2">
    <source>
        <dbReference type="Proteomes" id="UP000020077"/>
    </source>
</evidence>
<sequence>MGPSLRSLAACVYSFVPLSDLRVSSILSPAQTGRPFRPPVSALSPQSFYSSPFPHFIPPDYTPLHIGIARPIEKSKFMGFIG</sequence>
<organism evidence="1 2">
    <name type="scientific">Candidatus Accumulibacter phosphatis</name>
    <dbReference type="NCBI Taxonomy" id="327160"/>
    <lineage>
        <taxon>Bacteria</taxon>
        <taxon>Pseudomonadati</taxon>
        <taxon>Pseudomonadota</taxon>
        <taxon>Betaproteobacteria</taxon>
        <taxon>Candidatus Accumulibacter</taxon>
    </lineage>
</organism>
<dbReference type="EMBL" id="JDVG02000116">
    <property type="protein sequence ID" value="KFB74038.1"/>
    <property type="molecule type" value="Genomic_DNA"/>
</dbReference>
<dbReference type="AlphaFoldDB" id="A0A080LYU8"/>
<evidence type="ECO:0000313" key="1">
    <source>
        <dbReference type="EMBL" id="KFB74038.1"/>
    </source>
</evidence>
<name>A0A080LYU8_9PROT</name>
<reference evidence="1 2" key="1">
    <citation type="submission" date="2014-02" db="EMBL/GenBank/DDBJ databases">
        <title>Expanding our view of genomic diversity in Candidatus Accumulibacter clades.</title>
        <authorList>
            <person name="Skennerton C.T."/>
            <person name="Barr J.J."/>
            <person name="Slater F.R."/>
            <person name="Bond P.L."/>
            <person name="Tyson G.W."/>
        </authorList>
    </citation>
    <scope>NUCLEOTIDE SEQUENCE [LARGE SCALE GENOMIC DNA]</scope>
    <source>
        <strain evidence="2">BA-91</strain>
    </source>
</reference>
<comment type="caution">
    <text evidence="1">The sequence shown here is derived from an EMBL/GenBank/DDBJ whole genome shotgun (WGS) entry which is preliminary data.</text>
</comment>